<dbReference type="Pfam" id="PF20137">
    <property type="entry name" value="BubE"/>
    <property type="match status" value="1"/>
</dbReference>
<accession>A0A2W5QW51</accession>
<dbReference type="Proteomes" id="UP000248887">
    <property type="component" value="Unassembled WGS sequence"/>
</dbReference>
<dbReference type="AlphaFoldDB" id="A0A2W5QW51"/>
<keyword evidence="1" id="KW-0503">Monooxygenase</keyword>
<protein>
    <submittedName>
        <fullName evidence="1">Ammonia monooxygenase</fullName>
    </submittedName>
</protein>
<comment type="caution">
    <text evidence="1">The sequence shown here is derived from an EMBL/GenBank/DDBJ whole genome shotgun (WGS) entry which is preliminary data.</text>
</comment>
<dbReference type="EMBL" id="QFQD01000049">
    <property type="protein sequence ID" value="PZQ81262.1"/>
    <property type="molecule type" value="Genomic_DNA"/>
</dbReference>
<name>A0A2W5QW51_ANCNO</name>
<organism evidence="1 2">
    <name type="scientific">Ancylobacter novellus</name>
    <name type="common">Thiobacillus novellus</name>
    <dbReference type="NCBI Taxonomy" id="921"/>
    <lineage>
        <taxon>Bacteria</taxon>
        <taxon>Pseudomonadati</taxon>
        <taxon>Pseudomonadota</taxon>
        <taxon>Alphaproteobacteria</taxon>
        <taxon>Hyphomicrobiales</taxon>
        <taxon>Xanthobacteraceae</taxon>
        <taxon>Ancylobacter</taxon>
    </lineage>
</organism>
<gene>
    <name evidence="1" type="ORF">DI549_14730</name>
</gene>
<dbReference type="GO" id="GO:0004497">
    <property type="term" value="F:monooxygenase activity"/>
    <property type="evidence" value="ECO:0007669"/>
    <property type="project" value="UniProtKB-KW"/>
</dbReference>
<reference evidence="1 2" key="1">
    <citation type="submission" date="2017-08" db="EMBL/GenBank/DDBJ databases">
        <title>Infants hospitalized years apart are colonized by the same room-sourced microbial strains.</title>
        <authorList>
            <person name="Brooks B."/>
            <person name="Olm M.R."/>
            <person name="Firek B.A."/>
            <person name="Baker R."/>
            <person name="Thomas B.C."/>
            <person name="Morowitz M.J."/>
            <person name="Banfield J.F."/>
        </authorList>
    </citation>
    <scope>NUCLEOTIDE SEQUENCE [LARGE SCALE GENOMIC DNA]</scope>
    <source>
        <strain evidence="1">S2_005_001_R2_27</strain>
    </source>
</reference>
<sequence>MPGGAAVVALFWCPGCDGAHQVRVGEGPGPRWGYNGDAERPTFTPSVLARWTEAEPPVTSENLEEWRRSPWPQTKVEKVCHLSDCTHALAGQTVDLPDWEAA</sequence>
<dbReference type="InterPro" id="IPR045384">
    <property type="entry name" value="DUF6527"/>
</dbReference>
<evidence type="ECO:0000313" key="2">
    <source>
        <dbReference type="Proteomes" id="UP000248887"/>
    </source>
</evidence>
<evidence type="ECO:0000313" key="1">
    <source>
        <dbReference type="EMBL" id="PZQ81262.1"/>
    </source>
</evidence>
<proteinExistence type="predicted"/>
<keyword evidence="1" id="KW-0560">Oxidoreductase</keyword>